<reference evidence="1 2" key="1">
    <citation type="journal article" date="2019" name="Emerg. Microbes Infect.">
        <title>Comprehensive subspecies identification of 175 nontuberculous mycobacteria species based on 7547 genomic profiles.</title>
        <authorList>
            <person name="Matsumoto Y."/>
            <person name="Kinjo T."/>
            <person name="Motooka D."/>
            <person name="Nabeya D."/>
            <person name="Jung N."/>
            <person name="Uechi K."/>
            <person name="Horii T."/>
            <person name="Iida T."/>
            <person name="Fujita J."/>
            <person name="Nakamura S."/>
        </authorList>
    </citation>
    <scope>NUCLEOTIDE SEQUENCE [LARGE SCALE GENOMIC DNA]</scope>
    <source>
        <strain evidence="1 2">JCM 16367</strain>
    </source>
</reference>
<dbReference type="RefSeq" id="WP_232070260.1">
    <property type="nucleotide sequence ID" value="NZ_AP022583.1"/>
</dbReference>
<accession>A0A7I7PHS4</accession>
<organism evidence="1 2">
    <name type="scientific">Mycobacterium noviomagense</name>
    <dbReference type="NCBI Taxonomy" id="459858"/>
    <lineage>
        <taxon>Bacteria</taxon>
        <taxon>Bacillati</taxon>
        <taxon>Actinomycetota</taxon>
        <taxon>Actinomycetes</taxon>
        <taxon>Mycobacteriales</taxon>
        <taxon>Mycobacteriaceae</taxon>
        <taxon>Mycobacterium</taxon>
    </lineage>
</organism>
<evidence type="ECO:0000313" key="1">
    <source>
        <dbReference type="EMBL" id="BBY08050.1"/>
    </source>
</evidence>
<dbReference type="Proteomes" id="UP000466894">
    <property type="component" value="Chromosome"/>
</dbReference>
<gene>
    <name evidence="1" type="ORF">MNVI_33680</name>
</gene>
<dbReference type="AlphaFoldDB" id="A0A7I7PHS4"/>
<dbReference type="EMBL" id="AP022583">
    <property type="protein sequence ID" value="BBY08050.1"/>
    <property type="molecule type" value="Genomic_DNA"/>
</dbReference>
<proteinExistence type="predicted"/>
<name>A0A7I7PHS4_9MYCO</name>
<dbReference type="KEGG" id="mnv:MNVI_33680"/>
<protein>
    <submittedName>
        <fullName evidence="1">Uncharacterized protein</fullName>
    </submittedName>
</protein>
<sequence length="229" mass="24698">MDREMDGNRNSSDQGTISDLPWASVFDPAANARALSAIQAEGFRAASRIVDRFVRAVGTPERQAANGAVNATDDGQAEMPEWERLTRAWWSLYGQFLLGSMPFAARQGSGTVTLDLNKPDATGALNLEAPVGGAASAEVWLHNRGPEDRPDVRLRCSDLLSHDGDVIGTDAVLIDTPVVPMPRRSSRGVTIRIDVAPQTRPGVYRGTVLASSHPDLWLSVQLTVRLPST</sequence>
<evidence type="ECO:0000313" key="2">
    <source>
        <dbReference type="Proteomes" id="UP000466894"/>
    </source>
</evidence>